<evidence type="ECO:0000256" key="7">
    <source>
        <dbReference type="PIRNR" id="PIRNR016262"/>
    </source>
</evidence>
<dbReference type="STRING" id="742766.HMPREF9455_02255"/>
<evidence type="ECO:0000256" key="2">
    <source>
        <dbReference type="ARBA" id="ARBA00022490"/>
    </source>
</evidence>
<dbReference type="FunFam" id="3.30.930.10:FF:000035">
    <property type="entry name" value="Putative lipoyltransferase 2, mitochondrial"/>
    <property type="match status" value="1"/>
</dbReference>
<dbReference type="Proteomes" id="UP000004913">
    <property type="component" value="Unassembled WGS sequence"/>
</dbReference>
<dbReference type="PANTHER" id="PTHR10993:SF12">
    <property type="entry name" value="OCTANOYLTRANSFERASE"/>
    <property type="match status" value="1"/>
</dbReference>
<dbReference type="GO" id="GO:0009249">
    <property type="term" value="P:protein lipoylation"/>
    <property type="evidence" value="ECO:0007669"/>
    <property type="project" value="InterPro"/>
</dbReference>
<protein>
    <recommendedName>
        <fullName evidence="6 7">Octanoyltransferase</fullName>
        <ecNumber evidence="6 7">2.3.1.181</ecNumber>
    </recommendedName>
    <alternativeName>
        <fullName evidence="6">Lipoate-protein ligase B</fullName>
    </alternativeName>
    <alternativeName>
        <fullName evidence="6">Lipoyl/octanoyl transferase</fullName>
    </alternativeName>
    <alternativeName>
        <fullName evidence="6">Octanoyl-[acyl-carrier-protein]-protein N-octanoyltransferase</fullName>
    </alternativeName>
</protein>
<keyword evidence="13" id="KW-1185">Reference proteome</keyword>
<keyword evidence="3 6" id="KW-0808">Transferase</keyword>
<evidence type="ECO:0000313" key="13">
    <source>
        <dbReference type="Proteomes" id="UP000004913"/>
    </source>
</evidence>
<evidence type="ECO:0000256" key="8">
    <source>
        <dbReference type="PIRSR" id="PIRSR016262-1"/>
    </source>
</evidence>
<accession>F5IYM5</accession>
<dbReference type="CDD" id="cd16444">
    <property type="entry name" value="LipB"/>
    <property type="match status" value="1"/>
</dbReference>
<dbReference type="InterPro" id="IPR045864">
    <property type="entry name" value="aa-tRNA-synth_II/BPL/LPL"/>
</dbReference>
<dbReference type="GO" id="GO:0033819">
    <property type="term" value="F:lipoyl(octanoyl) transferase activity"/>
    <property type="evidence" value="ECO:0007669"/>
    <property type="project" value="UniProtKB-EC"/>
</dbReference>
<comment type="subcellular location">
    <subcellularLocation>
        <location evidence="6">Cytoplasm</location>
    </subcellularLocation>
</comment>
<comment type="catalytic activity">
    <reaction evidence="6 7">
        <text>octanoyl-[ACP] + L-lysyl-[protein] = N(6)-octanoyl-L-lysyl-[protein] + holo-[ACP] + H(+)</text>
        <dbReference type="Rhea" id="RHEA:17665"/>
        <dbReference type="Rhea" id="RHEA-COMP:9636"/>
        <dbReference type="Rhea" id="RHEA-COMP:9685"/>
        <dbReference type="Rhea" id="RHEA-COMP:9752"/>
        <dbReference type="Rhea" id="RHEA-COMP:9928"/>
        <dbReference type="ChEBI" id="CHEBI:15378"/>
        <dbReference type="ChEBI" id="CHEBI:29969"/>
        <dbReference type="ChEBI" id="CHEBI:64479"/>
        <dbReference type="ChEBI" id="CHEBI:78463"/>
        <dbReference type="ChEBI" id="CHEBI:78809"/>
        <dbReference type="EC" id="2.3.1.181"/>
    </reaction>
</comment>
<organism evidence="12 13">
    <name type="scientific">Dysgonomonas gadei ATCC BAA-286</name>
    <dbReference type="NCBI Taxonomy" id="742766"/>
    <lineage>
        <taxon>Bacteria</taxon>
        <taxon>Pseudomonadati</taxon>
        <taxon>Bacteroidota</taxon>
        <taxon>Bacteroidia</taxon>
        <taxon>Bacteroidales</taxon>
        <taxon>Dysgonomonadaceae</taxon>
        <taxon>Dysgonomonas</taxon>
    </lineage>
</organism>
<gene>
    <name evidence="6" type="primary">lipB</name>
    <name evidence="12" type="ORF">HMPREF9455_02255</name>
</gene>
<dbReference type="GO" id="GO:0005737">
    <property type="term" value="C:cytoplasm"/>
    <property type="evidence" value="ECO:0007669"/>
    <property type="project" value="UniProtKB-SubCell"/>
</dbReference>
<dbReference type="PROSITE" id="PS51733">
    <property type="entry name" value="BPL_LPL_CATALYTIC"/>
    <property type="match status" value="1"/>
</dbReference>
<feature type="site" description="Lowers pKa of active site Cys" evidence="6 10">
    <location>
        <position position="148"/>
    </location>
</feature>
<dbReference type="InterPro" id="IPR020605">
    <property type="entry name" value="Octanoyltransferase_CS"/>
</dbReference>
<dbReference type="Pfam" id="PF21948">
    <property type="entry name" value="LplA-B_cat"/>
    <property type="match status" value="1"/>
</dbReference>
<comment type="caution">
    <text evidence="12">The sequence shown here is derived from an EMBL/GenBank/DDBJ whole genome shotgun (WGS) entry which is preliminary data.</text>
</comment>
<feature type="active site" description="Acyl-thioester intermediate" evidence="6 8">
    <location>
        <position position="182"/>
    </location>
</feature>
<feature type="binding site" evidence="6 9">
    <location>
        <begin position="164"/>
        <end position="166"/>
    </location>
    <ligand>
        <name>substrate</name>
    </ligand>
</feature>
<dbReference type="HAMAP" id="MF_00013">
    <property type="entry name" value="LipB"/>
    <property type="match status" value="1"/>
</dbReference>
<feature type="binding site" evidence="6 9">
    <location>
        <begin position="78"/>
        <end position="85"/>
    </location>
    <ligand>
        <name>substrate</name>
    </ligand>
</feature>
<dbReference type="InterPro" id="IPR000544">
    <property type="entry name" value="Octanoyltransferase"/>
</dbReference>
<dbReference type="Gene3D" id="3.30.930.10">
    <property type="entry name" value="Bira Bifunctional Protein, Domain 2"/>
    <property type="match status" value="1"/>
</dbReference>
<evidence type="ECO:0000259" key="11">
    <source>
        <dbReference type="PROSITE" id="PS51733"/>
    </source>
</evidence>
<evidence type="ECO:0000256" key="4">
    <source>
        <dbReference type="ARBA" id="ARBA00023315"/>
    </source>
</evidence>
<dbReference type="NCBIfam" id="NF010925">
    <property type="entry name" value="PRK14345.1"/>
    <property type="match status" value="1"/>
</dbReference>
<name>F5IYM5_9BACT</name>
<dbReference type="HOGENOM" id="CLU_035168_1_3_10"/>
<reference evidence="12 13" key="1">
    <citation type="submission" date="2011-04" db="EMBL/GenBank/DDBJ databases">
        <title>The Genome Sequence of Dysgonomonas gadei ATCC BAA-286.</title>
        <authorList>
            <consortium name="The Broad Institute Genome Sequencing Platform"/>
            <person name="Earl A."/>
            <person name="Ward D."/>
            <person name="Feldgarden M."/>
            <person name="Gevers D."/>
            <person name="Pudlo N."/>
            <person name="Martens E."/>
            <person name="Allen-Vercoe E."/>
            <person name="Young S.K."/>
            <person name="Zeng Q."/>
            <person name="Gargeya S."/>
            <person name="Fitzgerald M."/>
            <person name="Haas B."/>
            <person name="Abouelleil A."/>
            <person name="Alvarado L."/>
            <person name="Arachchi H.M."/>
            <person name="Berlin A."/>
            <person name="Brown A."/>
            <person name="Chapman S.B."/>
            <person name="Chen Z."/>
            <person name="Dunbar C."/>
            <person name="Freedman E."/>
            <person name="Gearin G."/>
            <person name="Gellesch M."/>
            <person name="Goldberg J."/>
            <person name="Griggs A."/>
            <person name="Gujja S."/>
            <person name="Heiman D."/>
            <person name="Howarth C."/>
            <person name="Larson L."/>
            <person name="Lui A."/>
            <person name="MacDonald P.J.P."/>
            <person name="Mehta T."/>
            <person name="Montmayeur A."/>
            <person name="Murphy C."/>
            <person name="Neiman D."/>
            <person name="Pearson M."/>
            <person name="Priest M."/>
            <person name="Roberts A."/>
            <person name="Saif S."/>
            <person name="Shea T."/>
            <person name="Shenoy N."/>
            <person name="Sisk P."/>
            <person name="Stolte C."/>
            <person name="Sykes S."/>
            <person name="Yandava C."/>
            <person name="Wortman J."/>
            <person name="Nusbaum C."/>
            <person name="Birren B."/>
        </authorList>
    </citation>
    <scope>NUCLEOTIDE SEQUENCE [LARGE SCALE GENOMIC DNA]</scope>
    <source>
        <strain evidence="12 13">ATCC BAA-286</strain>
    </source>
</reference>
<dbReference type="NCBIfam" id="TIGR00214">
    <property type="entry name" value="lipB"/>
    <property type="match status" value="1"/>
</dbReference>
<evidence type="ECO:0000256" key="9">
    <source>
        <dbReference type="PIRSR" id="PIRSR016262-2"/>
    </source>
</evidence>
<comment type="miscellaneous">
    <text evidence="6">In the reaction, the free carboxyl group of octanoic acid is attached via an amide linkage to the epsilon-amino group of a specific lysine residue of lipoyl domains of lipoate-dependent enzymes.</text>
</comment>
<dbReference type="OrthoDB" id="9781189at2"/>
<dbReference type="PIRSF" id="PIRSF016262">
    <property type="entry name" value="LPLase"/>
    <property type="match status" value="1"/>
</dbReference>
<dbReference type="PANTHER" id="PTHR10993">
    <property type="entry name" value="OCTANOYLTRANSFERASE"/>
    <property type="match status" value="1"/>
</dbReference>
<evidence type="ECO:0000256" key="1">
    <source>
        <dbReference type="ARBA" id="ARBA00004821"/>
    </source>
</evidence>
<evidence type="ECO:0000256" key="5">
    <source>
        <dbReference type="ARBA" id="ARBA00024732"/>
    </source>
</evidence>
<dbReference type="SUPFAM" id="SSF55681">
    <property type="entry name" value="Class II aaRS and biotin synthetases"/>
    <property type="match status" value="1"/>
</dbReference>
<evidence type="ECO:0000313" key="12">
    <source>
        <dbReference type="EMBL" id="EGK01422.1"/>
    </source>
</evidence>
<keyword evidence="2 6" id="KW-0963">Cytoplasm</keyword>
<dbReference type="PROSITE" id="PS01313">
    <property type="entry name" value="LIPB"/>
    <property type="match status" value="1"/>
</dbReference>
<proteinExistence type="inferred from homology"/>
<evidence type="ECO:0000256" key="10">
    <source>
        <dbReference type="PIRSR" id="PIRSR016262-3"/>
    </source>
</evidence>
<evidence type="ECO:0000256" key="6">
    <source>
        <dbReference type="HAMAP-Rule" id="MF_00013"/>
    </source>
</evidence>
<comment type="function">
    <text evidence="5 6 7">Catalyzes the transfer of endogenously produced octanoic acid from octanoyl-acyl-carrier-protein onto the lipoyl domains of lipoate-dependent enzymes. Lipoyl-ACP can also act as a substrate although octanoyl-ACP is likely to be the physiological substrate.</text>
</comment>
<dbReference type="InterPro" id="IPR004143">
    <property type="entry name" value="BPL_LPL_catalytic"/>
</dbReference>
<keyword evidence="4 6" id="KW-0012">Acyltransferase</keyword>
<evidence type="ECO:0000256" key="3">
    <source>
        <dbReference type="ARBA" id="ARBA00022679"/>
    </source>
</evidence>
<sequence>MIYEDLKTIEYGDAWDYQQQLFAEALNCKDKGIQTKNHLLFCEHPHTITIGKHGKQENLLFQESYLKEKGVSLFQIDRGGDITYHGPGQLVGYPIFDLESYDIGLRQYIFNVEEIIIRLLQSYNIQSERLDGAAGVWIDTTIPSKTRKIAAIGVRSSRFVTMHGFALNVNTDLSFFSLINPCGFVDKGVTSMEKELGYRIDMEEVKEKTKNLFEEIFIEKTVY</sequence>
<dbReference type="eggNOG" id="COG0321">
    <property type="taxonomic scope" value="Bacteria"/>
</dbReference>
<feature type="domain" description="BPL/LPL catalytic" evidence="11">
    <location>
        <begin position="33"/>
        <end position="221"/>
    </location>
</feature>
<dbReference type="RefSeq" id="WP_006799785.1">
    <property type="nucleotide sequence ID" value="NZ_GL891983.1"/>
</dbReference>
<feature type="binding site" evidence="6 9">
    <location>
        <begin position="151"/>
        <end position="153"/>
    </location>
    <ligand>
        <name>substrate</name>
    </ligand>
</feature>
<dbReference type="EMBL" id="ADLV01000027">
    <property type="protein sequence ID" value="EGK01422.1"/>
    <property type="molecule type" value="Genomic_DNA"/>
</dbReference>
<comment type="similarity">
    <text evidence="6 7">Belongs to the LipB family.</text>
</comment>
<dbReference type="EC" id="2.3.1.181" evidence="6 7"/>
<comment type="pathway">
    <text evidence="1 6 7">Protein modification; protein lipoylation via endogenous pathway; protein N(6)-(lipoyl)lysine from octanoyl-[acyl-carrier-protein]: step 1/2.</text>
</comment>
<dbReference type="AlphaFoldDB" id="F5IYM5"/>
<dbReference type="UniPathway" id="UPA00538">
    <property type="reaction ID" value="UER00592"/>
</dbReference>